<evidence type="ECO:0000256" key="2">
    <source>
        <dbReference type="ARBA" id="ARBA00022617"/>
    </source>
</evidence>
<keyword evidence="1" id="KW-0575">Peroxidase</keyword>
<dbReference type="InterPro" id="IPR002016">
    <property type="entry name" value="Haem_peroxidase"/>
</dbReference>
<evidence type="ECO:0000259" key="7">
    <source>
        <dbReference type="PROSITE" id="PS50873"/>
    </source>
</evidence>
<dbReference type="InterPro" id="IPR010255">
    <property type="entry name" value="Haem_peroxidase_sf"/>
</dbReference>
<reference evidence="8 9" key="1">
    <citation type="submission" date="2017-03" db="EMBL/GenBank/DDBJ databases">
        <title>WGS assembly of Porphyra umbilicalis.</title>
        <authorList>
            <person name="Brawley S.H."/>
            <person name="Blouin N.A."/>
            <person name="Ficko-Blean E."/>
            <person name="Wheeler G.L."/>
            <person name="Lohr M."/>
            <person name="Goodson H.V."/>
            <person name="Jenkins J.W."/>
            <person name="Blaby-Haas C.E."/>
            <person name="Helliwell K.E."/>
            <person name="Chan C."/>
            <person name="Marriage T."/>
            <person name="Bhattacharya D."/>
            <person name="Klein A.S."/>
            <person name="Badis Y."/>
            <person name="Brodie J."/>
            <person name="Cao Y."/>
            <person name="Collen J."/>
            <person name="Dittami S.M."/>
            <person name="Gachon C.M."/>
            <person name="Green B.R."/>
            <person name="Karpowicz S."/>
            <person name="Kim J.W."/>
            <person name="Kudahl U."/>
            <person name="Lin S."/>
            <person name="Michel G."/>
            <person name="Mittag M."/>
            <person name="Olson B.J."/>
            <person name="Pangilinan J."/>
            <person name="Peng Y."/>
            <person name="Qiu H."/>
            <person name="Shu S."/>
            <person name="Singer J.T."/>
            <person name="Smith A.G."/>
            <person name="Sprecher B.N."/>
            <person name="Wagner V."/>
            <person name="Wang W."/>
            <person name="Wang Z.-Y."/>
            <person name="Yan J."/>
            <person name="Yarish C."/>
            <person name="Zoeuner-Riek S."/>
            <person name="Zhuang Y."/>
            <person name="Zou Y."/>
            <person name="Lindquist E.A."/>
            <person name="Grimwood J."/>
            <person name="Barry K."/>
            <person name="Rokhsar D.S."/>
            <person name="Schmutz J."/>
            <person name="Stiller J.W."/>
            <person name="Grossman A.R."/>
            <person name="Prochnik S.E."/>
        </authorList>
    </citation>
    <scope>NUCLEOTIDE SEQUENCE [LARGE SCALE GENOMIC DNA]</scope>
    <source>
        <strain evidence="8">4086291</strain>
    </source>
</reference>
<keyword evidence="2" id="KW-0349">Heme</keyword>
<dbReference type="PRINTS" id="PR00459">
    <property type="entry name" value="ASPEROXIDASE"/>
</dbReference>
<dbReference type="Gene3D" id="1.10.420.10">
    <property type="entry name" value="Peroxidase, domain 2"/>
    <property type="match status" value="1"/>
</dbReference>
<dbReference type="GO" id="GO:0000302">
    <property type="term" value="P:response to reactive oxygen species"/>
    <property type="evidence" value="ECO:0007669"/>
    <property type="project" value="TreeGrafter"/>
</dbReference>
<evidence type="ECO:0000256" key="4">
    <source>
        <dbReference type="ARBA" id="ARBA00023002"/>
    </source>
</evidence>
<dbReference type="InterPro" id="IPR044831">
    <property type="entry name" value="Ccp1-like"/>
</dbReference>
<dbReference type="Pfam" id="PF00141">
    <property type="entry name" value="peroxidase"/>
    <property type="match status" value="1"/>
</dbReference>
<evidence type="ECO:0000256" key="3">
    <source>
        <dbReference type="ARBA" id="ARBA00022723"/>
    </source>
</evidence>
<protein>
    <recommendedName>
        <fullName evidence="7">Plant heme peroxidase family profile domain-containing protein</fullName>
    </recommendedName>
</protein>
<evidence type="ECO:0000313" key="9">
    <source>
        <dbReference type="Proteomes" id="UP000218209"/>
    </source>
</evidence>
<evidence type="ECO:0000256" key="6">
    <source>
        <dbReference type="RuleBase" id="RU004241"/>
    </source>
</evidence>
<gene>
    <name evidence="8" type="ORF">BU14_1818s0002</name>
</gene>
<keyword evidence="9" id="KW-1185">Reference proteome</keyword>
<feature type="domain" description="Plant heme peroxidase family profile" evidence="7">
    <location>
        <begin position="63"/>
        <end position="296"/>
    </location>
</feature>
<dbReference type="AlphaFoldDB" id="A0A1X6NKH8"/>
<dbReference type="PRINTS" id="PR00458">
    <property type="entry name" value="PEROXIDASE"/>
</dbReference>
<dbReference type="GO" id="GO:0046872">
    <property type="term" value="F:metal ion binding"/>
    <property type="evidence" value="ECO:0007669"/>
    <property type="project" value="UniProtKB-KW"/>
</dbReference>
<dbReference type="Gene3D" id="1.10.520.10">
    <property type="match status" value="1"/>
</dbReference>
<keyword evidence="4" id="KW-0560">Oxidoreductase</keyword>
<dbReference type="GO" id="GO:0034599">
    <property type="term" value="P:cellular response to oxidative stress"/>
    <property type="evidence" value="ECO:0007669"/>
    <property type="project" value="InterPro"/>
</dbReference>
<evidence type="ECO:0000256" key="5">
    <source>
        <dbReference type="ARBA" id="ARBA00023004"/>
    </source>
</evidence>
<evidence type="ECO:0000256" key="1">
    <source>
        <dbReference type="ARBA" id="ARBA00022559"/>
    </source>
</evidence>
<accession>A0A1X6NKH8</accession>
<sequence length="296" mass="30426">MKVSAINRTKANLRNLFATRPSLLASAVLIGLHDALTYDKETGTGGLNGSLRLELERPQNAPVVEGAKAIGRLAAAGKDGVSVADFYAFAGAVAVEVTAGPRIVIQLGREDAKVPDPEAASAKWADDGSAADLVASMASSSIGGAKEVVLWHGAVGVLGDIGASREAANAAMAGDAEEEEIDAMTYGDSAADSGVGAIGVKKRKGAVLVNSNVSTLTLGGKVKFGNEYLKALLAADKAGKKGDLSVRDREVLADPACRAMVEKYAGNNKAFTNDFANAFERMSLVGSRYESVKLGG</sequence>
<keyword evidence="5" id="KW-0408">Iron</keyword>
<dbReference type="PANTHER" id="PTHR31356:SF36">
    <property type="entry name" value="L-ASCORBATE PEROXIDASE 3"/>
    <property type="match status" value="1"/>
</dbReference>
<organism evidence="8 9">
    <name type="scientific">Porphyra umbilicalis</name>
    <name type="common">Purple laver</name>
    <name type="synonym">Red alga</name>
    <dbReference type="NCBI Taxonomy" id="2786"/>
    <lineage>
        <taxon>Eukaryota</taxon>
        <taxon>Rhodophyta</taxon>
        <taxon>Bangiophyceae</taxon>
        <taxon>Bangiales</taxon>
        <taxon>Bangiaceae</taxon>
        <taxon>Porphyra</taxon>
    </lineage>
</organism>
<dbReference type="OrthoDB" id="2859658at2759"/>
<dbReference type="InterPro" id="IPR002207">
    <property type="entry name" value="Peroxidase_I"/>
</dbReference>
<comment type="similarity">
    <text evidence="6">Belongs to the peroxidase family.</text>
</comment>
<keyword evidence="3" id="KW-0479">Metal-binding</keyword>
<dbReference type="PANTHER" id="PTHR31356">
    <property type="entry name" value="THYLAKOID LUMENAL 29 KDA PROTEIN, CHLOROPLASTIC-RELATED"/>
    <property type="match status" value="1"/>
</dbReference>
<name>A0A1X6NKH8_PORUM</name>
<dbReference type="PROSITE" id="PS50873">
    <property type="entry name" value="PEROXIDASE_4"/>
    <property type="match status" value="1"/>
</dbReference>
<evidence type="ECO:0000313" key="8">
    <source>
        <dbReference type="EMBL" id="OSX69131.1"/>
    </source>
</evidence>
<dbReference type="GO" id="GO:0020037">
    <property type="term" value="F:heme binding"/>
    <property type="evidence" value="ECO:0007669"/>
    <property type="project" value="InterPro"/>
</dbReference>
<dbReference type="EMBL" id="KV919758">
    <property type="protein sequence ID" value="OSX69131.1"/>
    <property type="molecule type" value="Genomic_DNA"/>
</dbReference>
<dbReference type="GO" id="GO:0004601">
    <property type="term" value="F:peroxidase activity"/>
    <property type="evidence" value="ECO:0007669"/>
    <property type="project" value="UniProtKB-KW"/>
</dbReference>
<dbReference type="SUPFAM" id="SSF48113">
    <property type="entry name" value="Heme-dependent peroxidases"/>
    <property type="match status" value="1"/>
</dbReference>
<dbReference type="Proteomes" id="UP000218209">
    <property type="component" value="Unassembled WGS sequence"/>
</dbReference>
<dbReference type="GO" id="GO:0042744">
    <property type="term" value="P:hydrogen peroxide catabolic process"/>
    <property type="evidence" value="ECO:0007669"/>
    <property type="project" value="TreeGrafter"/>
</dbReference>
<proteinExistence type="inferred from homology"/>